<comment type="caution">
    <text evidence="3">The sequence shown here is derived from an EMBL/GenBank/DDBJ whole genome shotgun (WGS) entry which is preliminary data.</text>
</comment>
<evidence type="ECO:0000313" key="3">
    <source>
        <dbReference type="EMBL" id="GMM50392.1"/>
    </source>
</evidence>
<dbReference type="EMBL" id="BTGC01000003">
    <property type="protein sequence ID" value="GMM50392.1"/>
    <property type="molecule type" value="Genomic_DNA"/>
</dbReference>
<dbReference type="InterPro" id="IPR029016">
    <property type="entry name" value="GAF-like_dom_sf"/>
</dbReference>
<accession>A0AAV5RHB2</accession>
<dbReference type="InterPro" id="IPR051330">
    <property type="entry name" value="Phosphatase_reg/MetRdx"/>
</dbReference>
<dbReference type="Proteomes" id="UP001362899">
    <property type="component" value="Unassembled WGS sequence"/>
</dbReference>
<proteinExistence type="inferred from homology"/>
<gene>
    <name evidence="3" type="ORF">DASB73_013500</name>
</gene>
<evidence type="ECO:0000313" key="4">
    <source>
        <dbReference type="Proteomes" id="UP001362899"/>
    </source>
</evidence>
<evidence type="ECO:0000256" key="1">
    <source>
        <dbReference type="ARBA" id="ARBA00038454"/>
    </source>
</evidence>
<dbReference type="GO" id="GO:0005829">
    <property type="term" value="C:cytosol"/>
    <property type="evidence" value="ECO:0007669"/>
    <property type="project" value="TreeGrafter"/>
</dbReference>
<evidence type="ECO:0000259" key="2">
    <source>
        <dbReference type="Pfam" id="PF13185"/>
    </source>
</evidence>
<keyword evidence="4" id="KW-1185">Reference proteome</keyword>
<dbReference type="Gene3D" id="3.30.450.40">
    <property type="match status" value="1"/>
</dbReference>
<name>A0AAV5RHB2_STABA</name>
<sequence>MSASSKIDSYELLLTQMEALLVSNWVSNLANASALLWEHFHTQQKPQSEVNWAGFYTYNSSKQILELGPFQGKIACQIIEIGKGVCGTSVQKKQTQLIVDVHEFPGHIACDAASNSEIVVPILSENQEVLGVIDIDCKEINGFDQVDQKYLERLASLLASKFEN</sequence>
<reference evidence="3 4" key="1">
    <citation type="journal article" date="2023" name="Elife">
        <title>Identification of key yeast species and microbe-microbe interactions impacting larval growth of Drosophila in the wild.</title>
        <authorList>
            <person name="Mure A."/>
            <person name="Sugiura Y."/>
            <person name="Maeda R."/>
            <person name="Honda K."/>
            <person name="Sakurai N."/>
            <person name="Takahashi Y."/>
            <person name="Watada M."/>
            <person name="Katoh T."/>
            <person name="Gotoh A."/>
            <person name="Gotoh Y."/>
            <person name="Taniguchi I."/>
            <person name="Nakamura K."/>
            <person name="Hayashi T."/>
            <person name="Katayama T."/>
            <person name="Uemura T."/>
            <person name="Hattori Y."/>
        </authorList>
    </citation>
    <scope>NUCLEOTIDE SEQUENCE [LARGE SCALE GENOMIC DNA]</scope>
    <source>
        <strain evidence="3 4">SB-73</strain>
    </source>
</reference>
<dbReference type="PANTHER" id="PTHR21021:SF15">
    <property type="entry name" value="FREE METHIONINE-R-SULFOXIDE REDUCTASE"/>
    <property type="match status" value="1"/>
</dbReference>
<protein>
    <submittedName>
        <fullName evidence="3">L-methionine (R)-S-oxide reductase</fullName>
    </submittedName>
</protein>
<dbReference type="InterPro" id="IPR000614">
    <property type="entry name" value="FRMsr_CS"/>
</dbReference>
<dbReference type="PANTHER" id="PTHR21021">
    <property type="entry name" value="GAF/PUTATIVE CYTOSKELETAL PROTEIN"/>
    <property type="match status" value="1"/>
</dbReference>
<dbReference type="AlphaFoldDB" id="A0AAV5RHB2"/>
<comment type="similarity">
    <text evidence="1">Belongs to the free Met sulfoxide reductase family.</text>
</comment>
<dbReference type="PROSITE" id="PS01320">
    <property type="entry name" value="UPF0067"/>
    <property type="match status" value="1"/>
</dbReference>
<feature type="domain" description="GAF" evidence="2">
    <location>
        <begin position="57"/>
        <end position="160"/>
    </location>
</feature>
<dbReference type="SUPFAM" id="SSF55781">
    <property type="entry name" value="GAF domain-like"/>
    <property type="match status" value="1"/>
</dbReference>
<dbReference type="Pfam" id="PF13185">
    <property type="entry name" value="GAF_2"/>
    <property type="match status" value="1"/>
</dbReference>
<dbReference type="InterPro" id="IPR003018">
    <property type="entry name" value="GAF"/>
</dbReference>
<organism evidence="3 4">
    <name type="scientific">Starmerella bacillaris</name>
    <name type="common">Yeast</name>
    <name type="synonym">Candida zemplinina</name>
    <dbReference type="NCBI Taxonomy" id="1247836"/>
    <lineage>
        <taxon>Eukaryota</taxon>
        <taxon>Fungi</taxon>
        <taxon>Dikarya</taxon>
        <taxon>Ascomycota</taxon>
        <taxon>Saccharomycotina</taxon>
        <taxon>Dipodascomycetes</taxon>
        <taxon>Dipodascales</taxon>
        <taxon>Trichomonascaceae</taxon>
        <taxon>Starmerella</taxon>
    </lineage>
</organism>
<dbReference type="GO" id="GO:0033745">
    <property type="term" value="F:L-methionine-(R)-S-oxide reductase activity"/>
    <property type="evidence" value="ECO:0007669"/>
    <property type="project" value="TreeGrafter"/>
</dbReference>
<dbReference type="FunFam" id="3.30.450.40:FF:000008">
    <property type="entry name" value="GAF domain-containing proteins"/>
    <property type="match status" value="1"/>
</dbReference>